<dbReference type="GO" id="GO:0005763">
    <property type="term" value="C:mitochondrial small ribosomal subunit"/>
    <property type="evidence" value="ECO:0007669"/>
    <property type="project" value="TreeGrafter"/>
</dbReference>
<evidence type="ECO:0000313" key="3">
    <source>
        <dbReference type="WBParaSite" id="SSTP_0000426700.1"/>
    </source>
</evidence>
<dbReference type="PANTHER" id="PTHR13490">
    <property type="entry name" value="MITOCHONDRIAL 28S RIBOSOMAL PROTEIN S28"/>
    <property type="match status" value="1"/>
</dbReference>
<feature type="domain" description="Small ribosomal subunit protein mS35 mitochondrial conserved" evidence="1">
    <location>
        <begin position="188"/>
        <end position="271"/>
    </location>
</feature>
<dbReference type="AlphaFoldDB" id="A0A0K0E450"/>
<dbReference type="InterPro" id="IPR019349">
    <property type="entry name" value="Ribosomal_mS35_mit"/>
</dbReference>
<reference evidence="3" key="1">
    <citation type="submission" date="2015-08" db="UniProtKB">
        <authorList>
            <consortium name="WormBaseParasite"/>
        </authorList>
    </citation>
    <scope>IDENTIFICATION</scope>
</reference>
<dbReference type="PANTHER" id="PTHR13490:SF0">
    <property type="entry name" value="SMALL RIBOSOMAL SUBUNIT PROTEIN MS35"/>
    <property type="match status" value="1"/>
</dbReference>
<name>A0A0K0E450_STRER</name>
<evidence type="ECO:0000313" key="2">
    <source>
        <dbReference type="Proteomes" id="UP000035681"/>
    </source>
</evidence>
<accession>A0A0K0E450</accession>
<evidence type="ECO:0000313" key="4">
    <source>
        <dbReference type="WBParaSite" id="TCONS_00007963.p1"/>
    </source>
</evidence>
<organism evidence="3">
    <name type="scientific">Strongyloides stercoralis</name>
    <name type="common">Threadworm</name>
    <dbReference type="NCBI Taxonomy" id="6248"/>
    <lineage>
        <taxon>Eukaryota</taxon>
        <taxon>Metazoa</taxon>
        <taxon>Ecdysozoa</taxon>
        <taxon>Nematoda</taxon>
        <taxon>Chromadorea</taxon>
        <taxon>Rhabditida</taxon>
        <taxon>Tylenchina</taxon>
        <taxon>Panagrolaimomorpha</taxon>
        <taxon>Strongyloidoidea</taxon>
        <taxon>Strongyloididae</taxon>
        <taxon>Strongyloides</taxon>
    </lineage>
</organism>
<dbReference type="GO" id="GO:0032543">
    <property type="term" value="P:mitochondrial translation"/>
    <property type="evidence" value="ECO:0007669"/>
    <property type="project" value="InterPro"/>
</dbReference>
<protein>
    <submittedName>
        <fullName evidence="3 4">MRP-S28 domain-containing protein</fullName>
    </submittedName>
</protein>
<dbReference type="InterPro" id="IPR039848">
    <property type="entry name" value="Ribosomal_mS35_mt"/>
</dbReference>
<dbReference type="GO" id="GO:0003735">
    <property type="term" value="F:structural constituent of ribosome"/>
    <property type="evidence" value="ECO:0007669"/>
    <property type="project" value="InterPro"/>
</dbReference>
<dbReference type="Proteomes" id="UP000035681">
    <property type="component" value="Unplaced"/>
</dbReference>
<dbReference type="STRING" id="6248.A0A0K0E450"/>
<keyword evidence="2" id="KW-1185">Reference proteome</keyword>
<dbReference type="WBParaSite" id="SSTP_0000426700.1">
    <property type="protein sequence ID" value="SSTP_0000426700.1"/>
    <property type="gene ID" value="SSTP_0000426700"/>
</dbReference>
<dbReference type="WBParaSite" id="TCONS_00007963.p1">
    <property type="protein sequence ID" value="TCONS_00007963.p1"/>
    <property type="gene ID" value="XLOC_005974"/>
</dbReference>
<dbReference type="Pfam" id="PF10213">
    <property type="entry name" value="MRP-S28"/>
    <property type="match status" value="1"/>
</dbReference>
<sequence length="295" mass="34119">MLRVKNSLTSSRSLFFSSINLQSSRSQAPPTDKDFKKDDGEEEFRPCFIIPKRKLNAQLVLERMMGKREDKLIINKNFRNQLASRPPRTEDMDVNQDWQSVWPGAQSFKANSVPLPIRMGTRPDPSKRPPFKKVGNLELVKIPNFLHLTPKAIENHCAAIKKFCTPYPKELKGNKSLTSEVLPLVTEYSDYVHQGPSLRDPRARKVTLKVSLKSLNLSDHGREKLIRLVGNRYDEKTDVITLENDRCYTRKQNNDYGVYLLTVLLNEAEKVEAWEKLKSPKDDLKMKYQDFQLVE</sequence>
<proteinExistence type="predicted"/>
<evidence type="ECO:0000259" key="1">
    <source>
        <dbReference type="Pfam" id="PF10213"/>
    </source>
</evidence>